<evidence type="ECO:0008006" key="5">
    <source>
        <dbReference type="Google" id="ProtNLM"/>
    </source>
</evidence>
<feature type="compositionally biased region" description="Basic and acidic residues" evidence="2">
    <location>
        <begin position="95"/>
        <end position="105"/>
    </location>
</feature>
<dbReference type="EMBL" id="JAGPXD010000007">
    <property type="protein sequence ID" value="KAH7347936.1"/>
    <property type="molecule type" value="Genomic_DNA"/>
</dbReference>
<dbReference type="PANTHER" id="PTHR23159:SF60">
    <property type="entry name" value="SPINDLE ASSEMBLY ABNORMAL PROTEIN 4"/>
    <property type="match status" value="1"/>
</dbReference>
<keyword evidence="4" id="KW-1185">Reference proteome</keyword>
<evidence type="ECO:0000313" key="4">
    <source>
        <dbReference type="Proteomes" id="UP000813385"/>
    </source>
</evidence>
<name>A0A8K0T5G5_9PEZI</name>
<dbReference type="Proteomes" id="UP000813385">
    <property type="component" value="Unassembled WGS sequence"/>
</dbReference>
<feature type="coiled-coil region" evidence="1">
    <location>
        <begin position="954"/>
        <end position="981"/>
    </location>
</feature>
<feature type="region of interest" description="Disordered" evidence="2">
    <location>
        <begin position="1680"/>
        <end position="1725"/>
    </location>
</feature>
<evidence type="ECO:0000256" key="2">
    <source>
        <dbReference type="SAM" id="MobiDB-lite"/>
    </source>
</evidence>
<feature type="region of interest" description="Disordered" evidence="2">
    <location>
        <begin position="1"/>
        <end position="180"/>
    </location>
</feature>
<sequence length="1877" mass="205073">MMMHSLPDRDTPRDAERPPLSHAASISSDQGRALIPMWDSSDPDRAPPPLPLNPQSPTVSPRKGTSAAIQTAHATLAERARESSGHGTQSSISKRQGDMSPEKSLVKSTHHRRMQSLQNGTVRDMSMLLEGGAQRPCSPGQARPTDRTLRSSTPARSADGSGDFGQPERDLFVVSPVPGPSLTPIVRPIVRRTTQQSILGENTPPQSATMLALQNAPAQAPRKPDPPAPSTVGTTGTTVQPQGHPDSSKPLPNIDGLSNQILSLTSIATALQKDIAQLSRRSRDNATDLLSLKEATNARDEDIRRSLREVITNFHESPRRDSRDGTGLLLDNKPHQHHAPPTLSKGPKPYSLPRIPSLSSLAASIDRDSLSTPSLCAHDASGTIAILEKILRDMGTKQGNELLLSRLAHVSERLSGLASADRVEKLISLAQRAVEEAAERNSFHNETRSAERGLGLTTEAYSPRRAENATGVVAQRNLNSQRPVTPPQKGTELVTEDVVKIIRSIKDSVSQSGGLTAEVKALVRELRGEVLGMGREIGRRLELANQENQQSAKEPSPDTQIQQAIDEGLAQLGSQMSQLIEAQQEHMATTAAPAVNDVDYQEVYNAMRAALRDAKIPESIDHRLPDEDKQDIVHAVRAAWEEDRPEPAGLGHGLPQEEILNYLKEGLQDFVGTDERLTGATREEVFQAVVEGLKHFSPPRLESQPSLSRDEILDAVRECLEEFEFPVAPSAINAELSRDDMVHAVREGLNDFEFKSLVTQQTPPSNTDEIADRLDEIKISMHEAFKTVSEEAKQNMAANGRDTEQVLDATKDGLERLRADLEQYLHQILANSSSTVSPELLTTVSRSVDDFRDELSGLVAKSTDDTRALIEERLGVIHETVNSSMVPASPQTNHVEIIDAVRNGVDALRAELHRPLAGTTEILDALHEGMADLRTSVDKVGNRPVDLTANDEILDALKTGLDGVRADIDALREQARETTAVTAMADTAVVPAEPNNVLQHEDIKNLEIMITQLRIKLEAMSPESEPVVTGEDTVSKEDISRLEDVIGQIAESVKALNDEKPPAAAAGTDSATREDVEAIETILRNTKAKLDDLIDGDEAVRKEHIDSLHNLLSETCGTIGGLGERFDNLPQKDQMVSLEETLAKVVSEFEALKERALEETSNPDRVTKENIEAVEGLCRDIKATIDDNFTTGLGTLASAEDAQIISATVEELKERLDAFDESNRKALEDRQAEIVGVGERVSDVKGVLDEFYNLAKLKFDEGAVGIEGLEKLLEGVIKDVSQTPTMVQDLKELSDLMKAEFEESRAAVVGAKLDADEKLQQSNESLATKIDEKMAELLSKYAELQDTADERAKASEARELEANQTLLASKTVTDELKSLVDTLGVAVTDSLEKTEEASKTVFDKVEEFAARAEESHADNISHHQQTRDEVKLTTGVLGELQSQVVAFQPKVLDAVAEVLLVVGQHFEHSKASTAEIENKIVTTQKAEPPLLPPVEKYDDTTMQEKLDRLVGHAAVAETMQEKLDRLVGHAAVAERAFGQFDALDLLHKRFTQAADEISAFLESQTKHIAEVGADREKTLQETTIALERQSAQRELVEANVVALRDEESQLKQSIQGLKNEHEQMARQKSKMAADLSSLETALRLRREELHDMEARAEGLERRILEGVMDHSRVLLMSKAARTQESMSRKRVRPQKPDVEAPTSTPRSSVPIALSTKRNLAPPRENPQARRILSLSQINNNTVASGVKRSQSVRTPAARALRKRSWAGGAPGDGHSADKENVSSRGIDEESDMDVQGTHTPLRPLSTIAGSTIDDEHSDLDALRRSSHGTTVITEDIADDSMIDEIDHRLEGDYDDETMPSGGSPGNGLVLYGEGKVV</sequence>
<accession>A0A8K0T5G5</accession>
<organism evidence="3 4">
    <name type="scientific">Plectosphaerella cucumerina</name>
    <dbReference type="NCBI Taxonomy" id="40658"/>
    <lineage>
        <taxon>Eukaryota</taxon>
        <taxon>Fungi</taxon>
        <taxon>Dikarya</taxon>
        <taxon>Ascomycota</taxon>
        <taxon>Pezizomycotina</taxon>
        <taxon>Sordariomycetes</taxon>
        <taxon>Hypocreomycetidae</taxon>
        <taxon>Glomerellales</taxon>
        <taxon>Plectosphaerellaceae</taxon>
        <taxon>Plectosphaerella</taxon>
    </lineage>
</organism>
<feature type="compositionally biased region" description="Polar residues" evidence="2">
    <location>
        <begin position="1742"/>
        <end position="1753"/>
    </location>
</feature>
<feature type="compositionally biased region" description="Basic and acidic residues" evidence="2">
    <location>
        <begin position="1774"/>
        <end position="1787"/>
    </location>
</feature>
<feature type="compositionally biased region" description="Polar residues" evidence="2">
    <location>
        <begin position="85"/>
        <end position="94"/>
    </location>
</feature>
<feature type="region of interest" description="Disordered" evidence="2">
    <location>
        <begin position="1742"/>
        <end position="1808"/>
    </location>
</feature>
<feature type="region of interest" description="Disordered" evidence="2">
    <location>
        <begin position="1851"/>
        <end position="1877"/>
    </location>
</feature>
<reference evidence="3" key="1">
    <citation type="journal article" date="2021" name="Nat. Commun.">
        <title>Genetic determinants of endophytism in the Arabidopsis root mycobiome.</title>
        <authorList>
            <person name="Mesny F."/>
            <person name="Miyauchi S."/>
            <person name="Thiergart T."/>
            <person name="Pickel B."/>
            <person name="Atanasova L."/>
            <person name="Karlsson M."/>
            <person name="Huettel B."/>
            <person name="Barry K.W."/>
            <person name="Haridas S."/>
            <person name="Chen C."/>
            <person name="Bauer D."/>
            <person name="Andreopoulos W."/>
            <person name="Pangilinan J."/>
            <person name="LaButti K."/>
            <person name="Riley R."/>
            <person name="Lipzen A."/>
            <person name="Clum A."/>
            <person name="Drula E."/>
            <person name="Henrissat B."/>
            <person name="Kohler A."/>
            <person name="Grigoriev I.V."/>
            <person name="Martin F.M."/>
            <person name="Hacquard S."/>
        </authorList>
    </citation>
    <scope>NUCLEOTIDE SEQUENCE</scope>
    <source>
        <strain evidence="3">MPI-CAGE-AT-0016</strain>
    </source>
</reference>
<evidence type="ECO:0000256" key="1">
    <source>
        <dbReference type="SAM" id="Coils"/>
    </source>
</evidence>
<dbReference type="OrthoDB" id="5423371at2759"/>
<comment type="caution">
    <text evidence="3">The sequence shown here is derived from an EMBL/GenBank/DDBJ whole genome shotgun (WGS) entry which is preliminary data.</text>
</comment>
<evidence type="ECO:0000313" key="3">
    <source>
        <dbReference type="EMBL" id="KAH7347936.1"/>
    </source>
</evidence>
<feature type="region of interest" description="Disordered" evidence="2">
    <location>
        <begin position="314"/>
        <end position="351"/>
    </location>
</feature>
<keyword evidence="1" id="KW-0175">Coiled coil</keyword>
<protein>
    <recommendedName>
        <fullName evidence="5">Chromosome segregation ATPase family protein</fullName>
    </recommendedName>
</protein>
<feature type="coiled-coil region" evidence="1">
    <location>
        <begin position="1586"/>
        <end position="1662"/>
    </location>
</feature>
<gene>
    <name evidence="3" type="ORF">B0T11DRAFT_262956</name>
</gene>
<proteinExistence type="predicted"/>
<feature type="region of interest" description="Disordered" evidence="2">
    <location>
        <begin position="212"/>
        <end position="254"/>
    </location>
</feature>
<dbReference type="PANTHER" id="PTHR23159">
    <property type="entry name" value="CENTROSOMAL PROTEIN 2"/>
    <property type="match status" value="1"/>
</dbReference>
<feature type="compositionally biased region" description="Basic and acidic residues" evidence="2">
    <location>
        <begin position="1"/>
        <end position="19"/>
    </location>
</feature>